<evidence type="ECO:0000313" key="3">
    <source>
        <dbReference type="Proteomes" id="UP000737018"/>
    </source>
</evidence>
<reference evidence="2" key="1">
    <citation type="submission" date="2020-03" db="EMBL/GenBank/DDBJ databases">
        <title>Castanea mollissima Vanexum genome sequencing.</title>
        <authorList>
            <person name="Staton M."/>
        </authorList>
    </citation>
    <scope>NUCLEOTIDE SEQUENCE</scope>
    <source>
        <tissue evidence="2">Leaf</tissue>
    </source>
</reference>
<dbReference type="Pfam" id="PF13456">
    <property type="entry name" value="RVT_3"/>
    <property type="match status" value="1"/>
</dbReference>
<dbReference type="Proteomes" id="UP000737018">
    <property type="component" value="Unassembled WGS sequence"/>
</dbReference>
<dbReference type="AlphaFoldDB" id="A0A8J4RAP0"/>
<evidence type="ECO:0000259" key="1">
    <source>
        <dbReference type="Pfam" id="PF13456"/>
    </source>
</evidence>
<dbReference type="GO" id="GO:0003676">
    <property type="term" value="F:nucleic acid binding"/>
    <property type="evidence" value="ECO:0007669"/>
    <property type="project" value="InterPro"/>
</dbReference>
<protein>
    <recommendedName>
        <fullName evidence="1">RNase H type-1 domain-containing protein</fullName>
    </recommendedName>
</protein>
<evidence type="ECO:0000313" key="2">
    <source>
        <dbReference type="EMBL" id="KAF3960167.1"/>
    </source>
</evidence>
<sequence length="146" mass="16223">MIVKLAGAKRKRAKRSAYAYEARNLQGEVVFCGIRSCATGSVAGAVQEAIVEAAVKAKNLGYQQILMLSNCKKLVQVVDKKRAPDWKERTLMADMSSLQQMGLDCRLIFVSKVILNYVWSLAVLATKEPTYCCWPTMEHDVNATYG</sequence>
<comment type="caution">
    <text evidence="2">The sequence shown here is derived from an EMBL/GenBank/DDBJ whole genome shotgun (WGS) entry which is preliminary data.</text>
</comment>
<feature type="domain" description="RNase H type-1" evidence="1">
    <location>
        <begin position="7"/>
        <end position="110"/>
    </location>
</feature>
<accession>A0A8J4RAP0</accession>
<dbReference type="EMBL" id="JRKL02002165">
    <property type="protein sequence ID" value="KAF3960167.1"/>
    <property type="molecule type" value="Genomic_DNA"/>
</dbReference>
<name>A0A8J4RAP0_9ROSI</name>
<dbReference type="OrthoDB" id="1675883at2759"/>
<dbReference type="GO" id="GO:0004523">
    <property type="term" value="F:RNA-DNA hybrid ribonuclease activity"/>
    <property type="evidence" value="ECO:0007669"/>
    <property type="project" value="InterPro"/>
</dbReference>
<keyword evidence="3" id="KW-1185">Reference proteome</keyword>
<gene>
    <name evidence="2" type="ORF">CMV_015098</name>
</gene>
<proteinExistence type="predicted"/>
<organism evidence="2 3">
    <name type="scientific">Castanea mollissima</name>
    <name type="common">Chinese chestnut</name>
    <dbReference type="NCBI Taxonomy" id="60419"/>
    <lineage>
        <taxon>Eukaryota</taxon>
        <taxon>Viridiplantae</taxon>
        <taxon>Streptophyta</taxon>
        <taxon>Embryophyta</taxon>
        <taxon>Tracheophyta</taxon>
        <taxon>Spermatophyta</taxon>
        <taxon>Magnoliopsida</taxon>
        <taxon>eudicotyledons</taxon>
        <taxon>Gunneridae</taxon>
        <taxon>Pentapetalae</taxon>
        <taxon>rosids</taxon>
        <taxon>fabids</taxon>
        <taxon>Fagales</taxon>
        <taxon>Fagaceae</taxon>
        <taxon>Castanea</taxon>
    </lineage>
</organism>
<dbReference type="InterPro" id="IPR002156">
    <property type="entry name" value="RNaseH_domain"/>
</dbReference>